<evidence type="ECO:0000256" key="3">
    <source>
        <dbReference type="PROSITE-ProRule" id="PRU00059"/>
    </source>
</evidence>
<sequence length="182" mass="20694">MLNCLGICGTRRGYKQLVGTYHAASFRSENEVGSAGWSVSFTQRASSCHKNLILTESSPSGILNSPLYPKNYPKNSQCEWWLTAPPGRRIKLVFQILRLATNHYFPNSNWFKKRFLQKKCNRGYVIVSRIGSTEYTRGSTSFKLCGYRNNGYTITSKSNKMSLLFFGGRTRNKGMEVSYTII</sequence>
<reference evidence="5 6" key="1">
    <citation type="submission" date="2023-11" db="EMBL/GenBank/DDBJ databases">
        <title>Halocaridina rubra genome assembly.</title>
        <authorList>
            <person name="Smith C."/>
        </authorList>
    </citation>
    <scope>NUCLEOTIDE SEQUENCE [LARGE SCALE GENOMIC DNA]</scope>
    <source>
        <strain evidence="5">EP-1</strain>
        <tissue evidence="5">Whole</tissue>
    </source>
</reference>
<dbReference type="SMART" id="SM00042">
    <property type="entry name" value="CUB"/>
    <property type="match status" value="1"/>
</dbReference>
<evidence type="ECO:0000313" key="6">
    <source>
        <dbReference type="Proteomes" id="UP001381693"/>
    </source>
</evidence>
<gene>
    <name evidence="5" type="ORF">SK128_025910</name>
</gene>
<protein>
    <recommendedName>
        <fullName evidence="4">CUB domain-containing protein</fullName>
    </recommendedName>
</protein>
<organism evidence="5 6">
    <name type="scientific">Halocaridina rubra</name>
    <name type="common">Hawaiian red shrimp</name>
    <dbReference type="NCBI Taxonomy" id="373956"/>
    <lineage>
        <taxon>Eukaryota</taxon>
        <taxon>Metazoa</taxon>
        <taxon>Ecdysozoa</taxon>
        <taxon>Arthropoda</taxon>
        <taxon>Crustacea</taxon>
        <taxon>Multicrustacea</taxon>
        <taxon>Malacostraca</taxon>
        <taxon>Eumalacostraca</taxon>
        <taxon>Eucarida</taxon>
        <taxon>Decapoda</taxon>
        <taxon>Pleocyemata</taxon>
        <taxon>Caridea</taxon>
        <taxon>Atyoidea</taxon>
        <taxon>Atyidae</taxon>
        <taxon>Halocaridina</taxon>
    </lineage>
</organism>
<evidence type="ECO:0000259" key="4">
    <source>
        <dbReference type="PROSITE" id="PS01180"/>
    </source>
</evidence>
<dbReference type="InterPro" id="IPR035914">
    <property type="entry name" value="Sperma_CUB_dom_sf"/>
</dbReference>
<dbReference type="PROSITE" id="PS01180">
    <property type="entry name" value="CUB"/>
    <property type="match status" value="1"/>
</dbReference>
<dbReference type="Proteomes" id="UP001381693">
    <property type="component" value="Unassembled WGS sequence"/>
</dbReference>
<dbReference type="AlphaFoldDB" id="A0AAN9FTR2"/>
<name>A0AAN9FTR2_HALRR</name>
<evidence type="ECO:0000313" key="5">
    <source>
        <dbReference type="EMBL" id="KAK7086386.1"/>
    </source>
</evidence>
<comment type="caution">
    <text evidence="3">Lacks conserved residue(s) required for the propagation of feature annotation.</text>
</comment>
<evidence type="ECO:0000256" key="2">
    <source>
        <dbReference type="ARBA" id="ARBA00023157"/>
    </source>
</evidence>
<dbReference type="SUPFAM" id="SSF49854">
    <property type="entry name" value="Spermadhesin, CUB domain"/>
    <property type="match status" value="1"/>
</dbReference>
<dbReference type="EMBL" id="JAXCGZ010000220">
    <property type="protein sequence ID" value="KAK7086386.1"/>
    <property type="molecule type" value="Genomic_DNA"/>
</dbReference>
<evidence type="ECO:0000256" key="1">
    <source>
        <dbReference type="ARBA" id="ARBA00022737"/>
    </source>
</evidence>
<dbReference type="CDD" id="cd00041">
    <property type="entry name" value="CUB"/>
    <property type="match status" value="1"/>
</dbReference>
<proteinExistence type="predicted"/>
<feature type="domain" description="CUB" evidence="4">
    <location>
        <begin position="48"/>
        <end position="182"/>
    </location>
</feature>
<accession>A0AAN9FTR2</accession>
<dbReference type="Pfam" id="PF00431">
    <property type="entry name" value="CUB"/>
    <property type="match status" value="1"/>
</dbReference>
<comment type="caution">
    <text evidence="5">The sequence shown here is derived from an EMBL/GenBank/DDBJ whole genome shotgun (WGS) entry which is preliminary data.</text>
</comment>
<dbReference type="InterPro" id="IPR000859">
    <property type="entry name" value="CUB_dom"/>
</dbReference>
<keyword evidence="1" id="KW-0677">Repeat</keyword>
<keyword evidence="6" id="KW-1185">Reference proteome</keyword>
<keyword evidence="2" id="KW-1015">Disulfide bond</keyword>
<dbReference type="PANTHER" id="PTHR24251">
    <property type="entry name" value="OVOCHYMASE-RELATED"/>
    <property type="match status" value="1"/>
</dbReference>
<dbReference type="Gene3D" id="2.60.120.290">
    <property type="entry name" value="Spermadhesin, CUB domain"/>
    <property type="match status" value="1"/>
</dbReference>